<evidence type="ECO:0000313" key="1">
    <source>
        <dbReference type="EMBL" id="CAZ97502.1"/>
    </source>
</evidence>
<dbReference type="Proteomes" id="UP000008898">
    <property type="component" value="Chromosome"/>
</dbReference>
<dbReference type="KEGG" id="zga:ZOBELLIA_3364"/>
<sequence>MLIKKFVKFSIHFWTHPYNSNPHNSNFTIFTPHTHSKQRLYTNKQDLYTLAPHVTTGMILNICCQITNKKGGQFDRATD</sequence>
<reference evidence="1 2" key="2">
    <citation type="journal article" date="2012" name="Environ. Microbiol.">
        <title>Characterization of the first alginolytic operons in a marine bacterium: from their emergence in marine Flavobacteriia to their independent transfers to marine Proteobacteria and human gut Bacteroides.</title>
        <authorList>
            <person name="Thomas F."/>
            <person name="Barbeyron T."/>
            <person name="Tonon T."/>
            <person name="Genicot S."/>
            <person name="Czjzek M."/>
            <person name="Michel G."/>
        </authorList>
    </citation>
    <scope>NUCLEOTIDE SEQUENCE [LARGE SCALE GENOMIC DNA]</scope>
    <source>
        <strain evidence="2">DSM 12802 / CCUG 47099 / CIP 106680 / NCIMB 13871 / Dsij</strain>
    </source>
</reference>
<dbReference type="EMBL" id="FP476056">
    <property type="protein sequence ID" value="CAZ97502.1"/>
    <property type="molecule type" value="Genomic_DNA"/>
</dbReference>
<keyword evidence="2" id="KW-1185">Reference proteome</keyword>
<protein>
    <submittedName>
        <fullName evidence="1">Uncharacterized protein</fullName>
    </submittedName>
</protein>
<gene>
    <name evidence="1" type="ordered locus">zobellia_3364</name>
</gene>
<dbReference type="STRING" id="63186.ZOBELLIA_3364"/>
<evidence type="ECO:0000313" key="2">
    <source>
        <dbReference type="Proteomes" id="UP000008898"/>
    </source>
</evidence>
<proteinExistence type="predicted"/>
<accession>G0L8E6</accession>
<reference evidence="2" key="1">
    <citation type="submission" date="2009-07" db="EMBL/GenBank/DDBJ databases">
        <title>Complete genome sequence of Zobellia galactanivorans Dsij.</title>
        <authorList>
            <consortium name="Genoscope - CEA"/>
        </authorList>
    </citation>
    <scope>NUCLEOTIDE SEQUENCE [LARGE SCALE GENOMIC DNA]</scope>
    <source>
        <strain evidence="2">DSM 12802 / CCUG 47099 / CIP 106680 / NCIMB 13871 / Dsij</strain>
    </source>
</reference>
<dbReference type="AlphaFoldDB" id="G0L8E6"/>
<organism evidence="1 2">
    <name type="scientific">Zobellia galactanivorans (strain DSM 12802 / CCUG 47099 / CIP 106680 / NCIMB 13871 / Dsij)</name>
    <dbReference type="NCBI Taxonomy" id="63186"/>
    <lineage>
        <taxon>Bacteria</taxon>
        <taxon>Pseudomonadati</taxon>
        <taxon>Bacteroidota</taxon>
        <taxon>Flavobacteriia</taxon>
        <taxon>Flavobacteriales</taxon>
        <taxon>Flavobacteriaceae</taxon>
        <taxon>Zobellia</taxon>
    </lineage>
</organism>
<name>G0L8E6_ZOBGA</name>
<dbReference type="HOGENOM" id="CLU_2605309_0_0_10"/>